<dbReference type="AlphaFoldDB" id="B2VC21"/>
<dbReference type="Gene3D" id="3.90.105.10">
    <property type="entry name" value="Molybdopterin biosynthesis moea protein, domain 2"/>
    <property type="match status" value="1"/>
</dbReference>
<dbReference type="SUPFAM" id="SSF63867">
    <property type="entry name" value="MoeA C-terminal domain-like"/>
    <property type="match status" value="1"/>
</dbReference>
<dbReference type="Pfam" id="PF00994">
    <property type="entry name" value="MoCF_biosynth"/>
    <property type="match status" value="1"/>
</dbReference>
<accession>B2VC21</accession>
<dbReference type="GO" id="GO:0061599">
    <property type="term" value="F:molybdopterin molybdotransferase activity"/>
    <property type="evidence" value="ECO:0007669"/>
    <property type="project" value="UniProtKB-UniRule"/>
</dbReference>
<dbReference type="SUPFAM" id="SSF63882">
    <property type="entry name" value="MoeA N-terminal region -like"/>
    <property type="match status" value="1"/>
</dbReference>
<dbReference type="InterPro" id="IPR036135">
    <property type="entry name" value="MoeA_linker/N_sf"/>
</dbReference>
<comment type="function">
    <text evidence="2 13">Catalyzes the insertion of molybdate into adenylated molybdopterin with the concomitant release of AMP.</text>
</comment>
<dbReference type="Gene3D" id="2.170.190.11">
    <property type="entry name" value="Molybdopterin biosynthesis moea protein, domain 3"/>
    <property type="match status" value="1"/>
</dbReference>
<evidence type="ECO:0000256" key="10">
    <source>
        <dbReference type="ARBA" id="ARBA00022842"/>
    </source>
</evidence>
<comment type="pathway">
    <text evidence="3 13">Cofactor biosynthesis; molybdopterin biosynthesis.</text>
</comment>
<evidence type="ECO:0000256" key="4">
    <source>
        <dbReference type="ARBA" id="ARBA00010763"/>
    </source>
</evidence>
<dbReference type="GO" id="GO:0005829">
    <property type="term" value="C:cytosol"/>
    <property type="evidence" value="ECO:0007669"/>
    <property type="project" value="TreeGrafter"/>
</dbReference>
<dbReference type="InterPro" id="IPR036425">
    <property type="entry name" value="MoaB/Mog-like_dom_sf"/>
</dbReference>
<evidence type="ECO:0000256" key="5">
    <source>
        <dbReference type="ARBA" id="ARBA00013269"/>
    </source>
</evidence>
<evidence type="ECO:0000313" key="16">
    <source>
        <dbReference type="Proteomes" id="UP000001726"/>
    </source>
</evidence>
<dbReference type="PROSITE" id="PS01079">
    <property type="entry name" value="MOCF_BIOSYNTHESIS_2"/>
    <property type="match status" value="1"/>
</dbReference>
<evidence type="ECO:0000256" key="12">
    <source>
        <dbReference type="ARBA" id="ARBA00047317"/>
    </source>
</evidence>
<dbReference type="GO" id="GO:0046872">
    <property type="term" value="F:metal ion binding"/>
    <property type="evidence" value="ECO:0007669"/>
    <property type="project" value="UniProtKB-UniRule"/>
</dbReference>
<feature type="domain" description="MoaB/Mog" evidence="14">
    <location>
        <begin position="182"/>
        <end position="319"/>
    </location>
</feature>
<comment type="cofactor">
    <cofactor evidence="1 13">
        <name>Mg(2+)</name>
        <dbReference type="ChEBI" id="CHEBI:18420"/>
    </cofactor>
</comment>
<dbReference type="NCBIfam" id="NF007960">
    <property type="entry name" value="PRK10680.1"/>
    <property type="match status" value="1"/>
</dbReference>
<sequence length="411" mass="43301">METLTTGLISLDDALTTLLARVIPLADSETVSLTQAVGRITAGPVISPLNVPPFDNSAMDGYALRMADLDARAALPVAGKAFAGSPYDGVWPAGSCIRIMTGAPLPSGCEAVVMQEQTALVGDAVSMTAEISAGQNIRRAGEDIPEGAEVLAAGVKLGAAQLPLLASLGIPEVSVVRKLRVAIFSTGDELQPVGQPLAAGQIYDTNRFAVRLMLDKLGCEVIDLGIIRDDPAALRAAFTQADASADVVISSGGVSVGAADHTKEMLEELGEIGFWKLAIKPGKPFAFGRLPHSWFCGLPGNPVSAVLTFYQLVQPLLARLTGQHGPALPPRQRVRCASFLKKSPGRLDFQRGIVQRDAHGDLEVKTTGHQGSHIFSSFHAANCFIVLERERGNVAAGEWVDVEPFNALLEG</sequence>
<comment type="catalytic activity">
    <reaction evidence="12">
        <text>adenylyl-molybdopterin + molybdate = Mo-molybdopterin + AMP + H(+)</text>
        <dbReference type="Rhea" id="RHEA:35047"/>
        <dbReference type="ChEBI" id="CHEBI:15378"/>
        <dbReference type="ChEBI" id="CHEBI:36264"/>
        <dbReference type="ChEBI" id="CHEBI:62727"/>
        <dbReference type="ChEBI" id="CHEBI:71302"/>
        <dbReference type="ChEBI" id="CHEBI:456215"/>
        <dbReference type="EC" id="2.10.1.1"/>
    </reaction>
</comment>
<keyword evidence="10 13" id="KW-0460">Magnesium</keyword>
<evidence type="ECO:0000259" key="14">
    <source>
        <dbReference type="SMART" id="SM00852"/>
    </source>
</evidence>
<dbReference type="Proteomes" id="UP000001726">
    <property type="component" value="Chromosome"/>
</dbReference>
<organism evidence="15 16">
    <name type="scientific">Erwinia tasmaniensis (strain DSM 17950 / CFBP 7177 / CIP 109463 / NCPPB 4357 / Et1/99)</name>
    <dbReference type="NCBI Taxonomy" id="465817"/>
    <lineage>
        <taxon>Bacteria</taxon>
        <taxon>Pseudomonadati</taxon>
        <taxon>Pseudomonadota</taxon>
        <taxon>Gammaproteobacteria</taxon>
        <taxon>Enterobacterales</taxon>
        <taxon>Erwiniaceae</taxon>
        <taxon>Erwinia</taxon>
    </lineage>
</organism>
<evidence type="ECO:0000256" key="9">
    <source>
        <dbReference type="ARBA" id="ARBA00022723"/>
    </source>
</evidence>
<evidence type="ECO:0000256" key="13">
    <source>
        <dbReference type="RuleBase" id="RU365090"/>
    </source>
</evidence>
<evidence type="ECO:0000313" key="15">
    <source>
        <dbReference type="EMBL" id="CAO97239.1"/>
    </source>
</evidence>
<dbReference type="KEGG" id="eta:ETA_21930"/>
<dbReference type="InterPro" id="IPR005110">
    <property type="entry name" value="MoeA_linker/N"/>
</dbReference>
<proteinExistence type="inferred from homology"/>
<evidence type="ECO:0000256" key="6">
    <source>
        <dbReference type="ARBA" id="ARBA00021108"/>
    </source>
</evidence>
<dbReference type="Gene3D" id="3.40.980.10">
    <property type="entry name" value="MoaB/Mog-like domain"/>
    <property type="match status" value="1"/>
</dbReference>
<evidence type="ECO:0000256" key="8">
    <source>
        <dbReference type="ARBA" id="ARBA00022679"/>
    </source>
</evidence>
<dbReference type="HOGENOM" id="CLU_010186_7_0_6"/>
<dbReference type="NCBIfam" id="TIGR00177">
    <property type="entry name" value="molyb_syn"/>
    <property type="match status" value="1"/>
</dbReference>
<dbReference type="FunFam" id="2.40.340.10:FF:000003">
    <property type="entry name" value="Molybdopterin molybdenumtransferase"/>
    <property type="match status" value="1"/>
</dbReference>
<dbReference type="EC" id="2.10.1.1" evidence="5 13"/>
<dbReference type="OrthoDB" id="9804758at2"/>
<keyword evidence="9 13" id="KW-0479">Metal-binding</keyword>
<dbReference type="eggNOG" id="COG0303">
    <property type="taxonomic scope" value="Bacteria"/>
</dbReference>
<dbReference type="FunFam" id="2.170.190.11:FF:000001">
    <property type="entry name" value="Molybdopterin molybdenumtransferase"/>
    <property type="match status" value="1"/>
</dbReference>
<protein>
    <recommendedName>
        <fullName evidence="6 13">Molybdopterin molybdenumtransferase</fullName>
        <ecNumber evidence="5 13">2.10.1.1</ecNumber>
    </recommendedName>
</protein>
<dbReference type="UniPathway" id="UPA00344"/>
<gene>
    <name evidence="15" type="primary">moeA</name>
    <name evidence="15" type="ordered locus">ETA_21930</name>
</gene>
<dbReference type="Pfam" id="PF03454">
    <property type="entry name" value="MoeA_C"/>
    <property type="match status" value="1"/>
</dbReference>
<dbReference type="GO" id="GO:0006777">
    <property type="term" value="P:Mo-molybdopterin cofactor biosynthetic process"/>
    <property type="evidence" value="ECO:0007669"/>
    <property type="project" value="UniProtKB-UniRule"/>
</dbReference>
<dbReference type="CDD" id="cd00887">
    <property type="entry name" value="MoeA"/>
    <property type="match status" value="1"/>
</dbReference>
<dbReference type="InterPro" id="IPR038987">
    <property type="entry name" value="MoeA-like"/>
</dbReference>
<dbReference type="SMART" id="SM00852">
    <property type="entry name" value="MoCF_biosynth"/>
    <property type="match status" value="1"/>
</dbReference>
<dbReference type="FunFam" id="3.40.980.10:FF:000004">
    <property type="entry name" value="Molybdopterin molybdenumtransferase"/>
    <property type="match status" value="1"/>
</dbReference>
<dbReference type="PANTHER" id="PTHR10192:SF5">
    <property type="entry name" value="GEPHYRIN"/>
    <property type="match status" value="1"/>
</dbReference>
<dbReference type="STRING" id="465817.ETA_21930"/>
<evidence type="ECO:0000256" key="3">
    <source>
        <dbReference type="ARBA" id="ARBA00005046"/>
    </source>
</evidence>
<keyword evidence="8 13" id="KW-0808">Transferase</keyword>
<dbReference type="Gene3D" id="2.40.340.10">
    <property type="entry name" value="MoeA, C-terminal, domain IV"/>
    <property type="match status" value="1"/>
</dbReference>
<keyword evidence="11 13" id="KW-0501">Molybdenum cofactor biosynthesis</keyword>
<evidence type="ECO:0000256" key="7">
    <source>
        <dbReference type="ARBA" id="ARBA00022505"/>
    </source>
</evidence>
<evidence type="ECO:0000256" key="2">
    <source>
        <dbReference type="ARBA" id="ARBA00002901"/>
    </source>
</evidence>
<dbReference type="Pfam" id="PF03453">
    <property type="entry name" value="MoeA_N"/>
    <property type="match status" value="1"/>
</dbReference>
<dbReference type="InterPro" id="IPR008284">
    <property type="entry name" value="MoCF_biosynth_CS"/>
</dbReference>
<evidence type="ECO:0000256" key="1">
    <source>
        <dbReference type="ARBA" id="ARBA00001946"/>
    </source>
</evidence>
<reference evidence="15 16" key="1">
    <citation type="journal article" date="2008" name="Environ. Microbiol.">
        <title>The genome of Erwinia tasmaniensis strain Et1/99, a non-pathogenic bacterium in the genus Erwinia.</title>
        <authorList>
            <person name="Kube M."/>
            <person name="Migdoll A.M."/>
            <person name="Mueller I."/>
            <person name="Kuhl H."/>
            <person name="Beck A."/>
            <person name="Reinhardt R."/>
            <person name="Geider K."/>
        </authorList>
    </citation>
    <scope>NUCLEOTIDE SEQUENCE [LARGE SCALE GENOMIC DNA]</scope>
    <source>
        <strain evidence="16">DSM 17950 / CFBP 7177 / CIP 109463 / NCPPB 4357 / Et1/99</strain>
    </source>
</reference>
<evidence type="ECO:0000256" key="11">
    <source>
        <dbReference type="ARBA" id="ARBA00023150"/>
    </source>
</evidence>
<dbReference type="SUPFAM" id="SSF53218">
    <property type="entry name" value="Molybdenum cofactor biosynthesis proteins"/>
    <property type="match status" value="1"/>
</dbReference>
<dbReference type="PANTHER" id="PTHR10192">
    <property type="entry name" value="MOLYBDOPTERIN BIOSYNTHESIS PROTEIN"/>
    <property type="match status" value="1"/>
</dbReference>
<name>B2VC21_ERWT9</name>
<dbReference type="EMBL" id="CU468135">
    <property type="protein sequence ID" value="CAO97239.1"/>
    <property type="molecule type" value="Genomic_DNA"/>
</dbReference>
<keyword evidence="7 13" id="KW-0500">Molybdenum</keyword>
<dbReference type="InterPro" id="IPR005111">
    <property type="entry name" value="MoeA_C_domain_IV"/>
</dbReference>
<dbReference type="RefSeq" id="WP_012441908.1">
    <property type="nucleotide sequence ID" value="NC_010694.1"/>
</dbReference>
<dbReference type="InterPro" id="IPR001453">
    <property type="entry name" value="MoaB/Mog_dom"/>
</dbReference>
<keyword evidence="16" id="KW-1185">Reference proteome</keyword>
<dbReference type="InterPro" id="IPR036688">
    <property type="entry name" value="MoeA_C_domain_IV_sf"/>
</dbReference>
<comment type="similarity">
    <text evidence="4 13">Belongs to the MoeA family.</text>
</comment>
<dbReference type="NCBIfam" id="NF045515">
    <property type="entry name" value="Glp_gephyrin"/>
    <property type="match status" value="1"/>
</dbReference>